<evidence type="ECO:0000313" key="2">
    <source>
        <dbReference type="EMBL" id="GAA2379156.1"/>
    </source>
</evidence>
<feature type="domain" description="TIR" evidence="1">
    <location>
        <begin position="46"/>
        <end position="119"/>
    </location>
</feature>
<reference evidence="2 3" key="1">
    <citation type="journal article" date="2019" name="Int. J. Syst. Evol. Microbiol.">
        <title>The Global Catalogue of Microorganisms (GCM) 10K type strain sequencing project: providing services to taxonomists for standard genome sequencing and annotation.</title>
        <authorList>
            <consortium name="The Broad Institute Genomics Platform"/>
            <consortium name="The Broad Institute Genome Sequencing Center for Infectious Disease"/>
            <person name="Wu L."/>
            <person name="Ma J."/>
        </authorList>
    </citation>
    <scope>NUCLEOTIDE SEQUENCE [LARGE SCALE GENOMIC DNA]</scope>
    <source>
        <strain evidence="2 3">JCM 3272</strain>
    </source>
</reference>
<dbReference type="EMBL" id="BAAARV010000085">
    <property type="protein sequence ID" value="GAA2379156.1"/>
    <property type="molecule type" value="Genomic_DNA"/>
</dbReference>
<accession>A0ABN3HFZ5</accession>
<evidence type="ECO:0000313" key="3">
    <source>
        <dbReference type="Proteomes" id="UP001501444"/>
    </source>
</evidence>
<name>A0ABN3HFZ5_9ACTN</name>
<dbReference type="SUPFAM" id="SSF52200">
    <property type="entry name" value="Toll/Interleukin receptor TIR domain"/>
    <property type="match status" value="1"/>
</dbReference>
<dbReference type="InterPro" id="IPR026367">
    <property type="entry name" value="FxsC_C"/>
</dbReference>
<organism evidence="2 3">
    <name type="scientific">Dactylosporangium salmoneum</name>
    <dbReference type="NCBI Taxonomy" id="53361"/>
    <lineage>
        <taxon>Bacteria</taxon>
        <taxon>Bacillati</taxon>
        <taxon>Actinomycetota</taxon>
        <taxon>Actinomycetes</taxon>
        <taxon>Micromonosporales</taxon>
        <taxon>Micromonosporaceae</taxon>
        <taxon>Dactylosporangium</taxon>
    </lineage>
</organism>
<dbReference type="Proteomes" id="UP001501444">
    <property type="component" value="Unassembled WGS sequence"/>
</dbReference>
<keyword evidence="3" id="KW-1185">Reference proteome</keyword>
<dbReference type="InterPro" id="IPR000157">
    <property type="entry name" value="TIR_dom"/>
</dbReference>
<dbReference type="NCBIfam" id="TIGR04276">
    <property type="entry name" value="FxsC_Cterm"/>
    <property type="match status" value="1"/>
</dbReference>
<dbReference type="InterPro" id="IPR035897">
    <property type="entry name" value="Toll_tir_struct_dom_sf"/>
</dbReference>
<sequence>MGASPRREATPGEVVRHFLFSYARQDFDPYLERFFTDLRGEARALIGCALEDAGFIDYRGVEVGDDWAAGIIDVACTCGVMVAVYSPTYFTRPYCGKEWAVMTARAGGKPGRILPVNWLPTPGRPAVASRPQLWGAALGEEYAERGLRWIVQRMGKNDDLERRYQDIVTELAMRIRDIVQAPDRLPQMSPRPTWDDIAQAFPDAAPGGTAPVAATGRERDGSVRIVVVAGSQQEMAAVRQELDYYGAGSCDWRPFPAPDDHPLSAYATGVLAGLGTNVYLQPAGRPLREVLDEAGAANDVVVVLVDAWAAGLAPYRDELRGYDDRNEVGAVVMVPRSRDDGEAKTRAGELDKLLIAAMPKTVLRPDPTFRQGSETLPAFRTDLRGAYLEAQTRVRALGRIRLQFPAGGPADRPRLVGP</sequence>
<dbReference type="Gene3D" id="3.40.50.10140">
    <property type="entry name" value="Toll/interleukin-1 receptor homology (TIR) domain"/>
    <property type="match status" value="1"/>
</dbReference>
<proteinExistence type="predicted"/>
<dbReference type="Pfam" id="PF13676">
    <property type="entry name" value="TIR_2"/>
    <property type="match status" value="1"/>
</dbReference>
<evidence type="ECO:0000259" key="1">
    <source>
        <dbReference type="Pfam" id="PF13676"/>
    </source>
</evidence>
<comment type="caution">
    <text evidence="2">The sequence shown here is derived from an EMBL/GenBank/DDBJ whole genome shotgun (WGS) entry which is preliminary data.</text>
</comment>
<protein>
    <recommendedName>
        <fullName evidence="1">TIR domain-containing protein</fullName>
    </recommendedName>
</protein>
<gene>
    <name evidence="2" type="ORF">GCM10010170_085680</name>
</gene>